<keyword evidence="4" id="KW-0413">Isomerase</keyword>
<dbReference type="InterPro" id="IPR001509">
    <property type="entry name" value="Epimerase_deHydtase"/>
</dbReference>
<dbReference type="AlphaFoldDB" id="A0A1J5RVG8"/>
<dbReference type="PANTHER" id="PTHR43238:SF1">
    <property type="entry name" value="GDP-L-FUCOSE SYNTHASE"/>
    <property type="match status" value="1"/>
</dbReference>
<keyword evidence="2" id="KW-0521">NADP</keyword>
<dbReference type="CDD" id="cd05239">
    <property type="entry name" value="GDP_FS_SDR_e"/>
    <property type="match status" value="1"/>
</dbReference>
<dbReference type="Gene3D" id="3.90.25.10">
    <property type="entry name" value="UDP-galactose 4-epimerase, domain 1"/>
    <property type="match status" value="1"/>
</dbReference>
<sequence length="310" mass="34943">MSKIRILLTGGGGMVGRNVLEHSEIGDFEILAPRSNELDLRDFDAVTSYLNTHRPDMLIHAAGKVGGIQANMREPVSFLMDNLDMGRNIVWAAHEVGIKRLINLGSSCMYPRNHSEPLREEMVLKGELEPTNEGYALAKVVTARLCEYIMREDASYQYKTLIPCNIYGRHDKFDPAHSHLVPAIIHKVHQAKQSGQETVEIWGDGTARREFMYAGDLADAVVRAVRNFDSLPGYMNVGLGHDHTINEYYQAAADVMGYTGEFVHDLSKPVGMARKLVSVERQLAWGWKAQHGLREGIEKTYSYYLKEHQQ</sequence>
<dbReference type="Gene3D" id="3.40.50.720">
    <property type="entry name" value="NAD(P)-binding Rossmann-like Domain"/>
    <property type="match status" value="1"/>
</dbReference>
<dbReference type="SUPFAM" id="SSF51735">
    <property type="entry name" value="NAD(P)-binding Rossmann-fold domains"/>
    <property type="match status" value="1"/>
</dbReference>
<dbReference type="GO" id="GO:0050577">
    <property type="term" value="F:GDP-L-fucose synthase activity"/>
    <property type="evidence" value="ECO:0007669"/>
    <property type="project" value="UniProtKB-EC"/>
</dbReference>
<dbReference type="EMBL" id="MLJW01000102">
    <property type="protein sequence ID" value="OIQ99761.1"/>
    <property type="molecule type" value="Genomic_DNA"/>
</dbReference>
<accession>A0A1J5RVG8</accession>
<comment type="caution">
    <text evidence="6">The sequence shown here is derived from an EMBL/GenBank/DDBJ whole genome shotgun (WGS) entry which is preliminary data.</text>
</comment>
<evidence type="ECO:0000313" key="6">
    <source>
        <dbReference type="EMBL" id="OIQ99761.1"/>
    </source>
</evidence>
<reference evidence="6" key="1">
    <citation type="submission" date="2016-10" db="EMBL/GenBank/DDBJ databases">
        <title>Sequence of Gallionella enrichment culture.</title>
        <authorList>
            <person name="Poehlein A."/>
            <person name="Muehling M."/>
            <person name="Daniel R."/>
        </authorList>
    </citation>
    <scope>NUCLEOTIDE SEQUENCE</scope>
</reference>
<evidence type="ECO:0000256" key="4">
    <source>
        <dbReference type="ARBA" id="ARBA00023235"/>
    </source>
</evidence>
<gene>
    <name evidence="6" type="primary">fcl_7</name>
    <name evidence="6" type="ORF">GALL_181580</name>
</gene>
<organism evidence="6">
    <name type="scientific">mine drainage metagenome</name>
    <dbReference type="NCBI Taxonomy" id="410659"/>
    <lineage>
        <taxon>unclassified sequences</taxon>
        <taxon>metagenomes</taxon>
        <taxon>ecological metagenomes</taxon>
    </lineage>
</organism>
<proteinExistence type="inferred from homology"/>
<evidence type="ECO:0000256" key="2">
    <source>
        <dbReference type="ARBA" id="ARBA00022857"/>
    </source>
</evidence>
<dbReference type="InterPro" id="IPR036291">
    <property type="entry name" value="NAD(P)-bd_dom_sf"/>
</dbReference>
<dbReference type="HAMAP" id="MF_00956">
    <property type="entry name" value="GDP_fucose_synth"/>
    <property type="match status" value="1"/>
</dbReference>
<keyword evidence="3 6" id="KW-0560">Oxidoreductase</keyword>
<feature type="domain" description="NAD-dependent epimerase/dehydratase" evidence="5">
    <location>
        <begin position="6"/>
        <end position="238"/>
    </location>
</feature>
<evidence type="ECO:0000256" key="3">
    <source>
        <dbReference type="ARBA" id="ARBA00023002"/>
    </source>
</evidence>
<dbReference type="GO" id="GO:0016853">
    <property type="term" value="F:isomerase activity"/>
    <property type="evidence" value="ECO:0007669"/>
    <property type="project" value="UniProtKB-KW"/>
</dbReference>
<dbReference type="InterPro" id="IPR028614">
    <property type="entry name" value="GDP_fucose/colitose_synth"/>
</dbReference>
<comment type="similarity">
    <text evidence="1">Belongs to the NAD(P)-dependent epimerase/dehydratase family. Fucose synthase subfamily.</text>
</comment>
<protein>
    <submittedName>
        <fullName evidence="6">GDP-L-fucose synthase</fullName>
        <ecNumber evidence="6">1.1.1.271</ecNumber>
    </submittedName>
</protein>
<dbReference type="EC" id="1.1.1.271" evidence="6"/>
<evidence type="ECO:0000259" key="5">
    <source>
        <dbReference type="Pfam" id="PF01370"/>
    </source>
</evidence>
<dbReference type="Pfam" id="PF01370">
    <property type="entry name" value="Epimerase"/>
    <property type="match status" value="1"/>
</dbReference>
<dbReference type="PANTHER" id="PTHR43238">
    <property type="entry name" value="GDP-L-FUCOSE SYNTHASE"/>
    <property type="match status" value="1"/>
</dbReference>
<evidence type="ECO:0000256" key="1">
    <source>
        <dbReference type="ARBA" id="ARBA00005959"/>
    </source>
</evidence>
<name>A0A1J5RVG8_9ZZZZ</name>